<keyword evidence="3" id="KW-0645">Protease</keyword>
<feature type="transmembrane region" description="Helical" evidence="1">
    <location>
        <begin position="142"/>
        <end position="162"/>
    </location>
</feature>
<dbReference type="RefSeq" id="WP_218393845.1">
    <property type="nucleotide sequence ID" value="NZ_JAHUZE010000004.1"/>
</dbReference>
<keyword evidence="1" id="KW-1133">Transmembrane helix</keyword>
<name>A0ABS6T7X7_9RHOB</name>
<feature type="transmembrane region" description="Helical" evidence="1">
    <location>
        <begin position="92"/>
        <end position="110"/>
    </location>
</feature>
<dbReference type="GO" id="GO:0006508">
    <property type="term" value="P:proteolysis"/>
    <property type="evidence" value="ECO:0007669"/>
    <property type="project" value="UniProtKB-KW"/>
</dbReference>
<dbReference type="InterPro" id="IPR022764">
    <property type="entry name" value="Peptidase_S54_rhomboid_dom"/>
</dbReference>
<organism evidence="3 4">
    <name type="scientific">Maritimibacter dapengensis</name>
    <dbReference type="NCBI Taxonomy" id="2836868"/>
    <lineage>
        <taxon>Bacteria</taxon>
        <taxon>Pseudomonadati</taxon>
        <taxon>Pseudomonadota</taxon>
        <taxon>Alphaproteobacteria</taxon>
        <taxon>Rhodobacterales</taxon>
        <taxon>Roseobacteraceae</taxon>
        <taxon>Maritimibacter</taxon>
    </lineage>
</organism>
<protein>
    <submittedName>
        <fullName evidence="3">Rhomboid family intramembrane serine protease</fullName>
    </submittedName>
</protein>
<proteinExistence type="predicted"/>
<gene>
    <name evidence="3" type="ORF">KJP28_17125</name>
</gene>
<dbReference type="GO" id="GO:0008233">
    <property type="term" value="F:peptidase activity"/>
    <property type="evidence" value="ECO:0007669"/>
    <property type="project" value="UniProtKB-KW"/>
</dbReference>
<sequence>MPTDSNQSNSTAPVNPLPPVVIALALAVALPELLFTFAAQGWLGDELLSLRTSAAEVFGFFIARVDWMIEAGTLRLAYLWPFFTYPFIQAEFMQAIFVAVFVLALGKMIAEALGQAAVLVIFFGGSVLGALVYAAISDSQIPLFGGYPGAFALIGAFSFTLWQRLRASGGQVRQAFGLFGLFTLILIGYGVFLSPGIVWIAQLVGLWVGFLIAYPFYPGNWSRILSRIRARG</sequence>
<evidence type="ECO:0000256" key="1">
    <source>
        <dbReference type="SAM" id="Phobius"/>
    </source>
</evidence>
<keyword evidence="1" id="KW-0812">Transmembrane</keyword>
<feature type="transmembrane region" description="Helical" evidence="1">
    <location>
        <begin position="174"/>
        <end position="192"/>
    </location>
</feature>
<comment type="caution">
    <text evidence="3">The sequence shown here is derived from an EMBL/GenBank/DDBJ whole genome shotgun (WGS) entry which is preliminary data.</text>
</comment>
<evidence type="ECO:0000259" key="2">
    <source>
        <dbReference type="Pfam" id="PF01694"/>
    </source>
</evidence>
<keyword evidence="1" id="KW-0472">Membrane</keyword>
<evidence type="ECO:0000313" key="4">
    <source>
        <dbReference type="Proteomes" id="UP000756530"/>
    </source>
</evidence>
<dbReference type="EMBL" id="JAHUZE010000004">
    <property type="protein sequence ID" value="MBV7380651.1"/>
    <property type="molecule type" value="Genomic_DNA"/>
</dbReference>
<accession>A0ABS6T7X7</accession>
<keyword evidence="3" id="KW-0378">Hydrolase</keyword>
<dbReference type="Pfam" id="PF01694">
    <property type="entry name" value="Rhomboid"/>
    <property type="match status" value="1"/>
</dbReference>
<feature type="transmembrane region" description="Helical" evidence="1">
    <location>
        <begin position="20"/>
        <end position="43"/>
    </location>
</feature>
<evidence type="ECO:0000313" key="3">
    <source>
        <dbReference type="EMBL" id="MBV7380651.1"/>
    </source>
</evidence>
<feature type="transmembrane region" description="Helical" evidence="1">
    <location>
        <begin position="198"/>
        <end position="217"/>
    </location>
</feature>
<feature type="domain" description="Peptidase S54 rhomboid" evidence="2">
    <location>
        <begin position="79"/>
        <end position="217"/>
    </location>
</feature>
<keyword evidence="4" id="KW-1185">Reference proteome</keyword>
<dbReference type="Proteomes" id="UP000756530">
    <property type="component" value="Unassembled WGS sequence"/>
</dbReference>
<reference evidence="3 4" key="1">
    <citation type="submission" date="2021-05" db="EMBL/GenBank/DDBJ databases">
        <title>Culturable bacteria isolated from Daya Bay.</title>
        <authorList>
            <person name="Zheng W."/>
            <person name="Yu S."/>
            <person name="Huang Y."/>
        </authorList>
    </citation>
    <scope>NUCLEOTIDE SEQUENCE [LARGE SCALE GENOMIC DNA]</scope>
    <source>
        <strain evidence="3 4">DP4N28-5</strain>
    </source>
</reference>
<feature type="transmembrane region" description="Helical" evidence="1">
    <location>
        <begin position="117"/>
        <end position="136"/>
    </location>
</feature>